<organism evidence="2 3">
    <name type="scientific">Leptospira kirschneri str. H1</name>
    <dbReference type="NCBI Taxonomy" id="1049966"/>
    <lineage>
        <taxon>Bacteria</taxon>
        <taxon>Pseudomonadati</taxon>
        <taxon>Spirochaetota</taxon>
        <taxon>Spirochaetia</taxon>
        <taxon>Leptospirales</taxon>
        <taxon>Leptospiraceae</taxon>
        <taxon>Leptospira</taxon>
    </lineage>
</organism>
<comment type="caution">
    <text evidence="2">The sequence shown here is derived from an EMBL/GenBank/DDBJ whole genome shotgun (WGS) entry which is preliminary data.</text>
</comment>
<dbReference type="SMART" id="SM00871">
    <property type="entry name" value="AraC_E_bind"/>
    <property type="match status" value="1"/>
</dbReference>
<dbReference type="Pfam" id="PF06445">
    <property type="entry name" value="GyrI-like"/>
    <property type="match status" value="1"/>
</dbReference>
<dbReference type="RefSeq" id="WP_004764811.1">
    <property type="nucleotide sequence ID" value="NZ_AHMY02000022.1"/>
</dbReference>
<gene>
    <name evidence="2" type="ORF">LEP1GSC081_2588</name>
</gene>
<evidence type="ECO:0000259" key="1">
    <source>
        <dbReference type="SMART" id="SM00871"/>
    </source>
</evidence>
<evidence type="ECO:0000313" key="3">
    <source>
        <dbReference type="Proteomes" id="UP000006253"/>
    </source>
</evidence>
<sequence>MKIFALSILVLVVLLVAFLFYMGAFDRVLVQEEVKGPFYVLSHERIGDYRNVGLTFEALQKELPQRGIRNFKLFSIYLDNPNEVPKEKLRCEVGALFSEPLEKIPVGLSLELKPRTIPSKKYLTAEFPLRNFLSIFLGIYKVYPKLFRACEERGCDLKGRASIEIYEPLTEHKTTYLLPLD</sequence>
<accession>A0A0E2B6C7</accession>
<dbReference type="InterPro" id="IPR010499">
    <property type="entry name" value="AraC_E-bd"/>
</dbReference>
<dbReference type="Gene3D" id="3.20.80.10">
    <property type="entry name" value="Regulatory factor, effector binding domain"/>
    <property type="match status" value="1"/>
</dbReference>
<dbReference type="Proteomes" id="UP000006253">
    <property type="component" value="Unassembled WGS sequence"/>
</dbReference>
<dbReference type="EMBL" id="AHMY02000022">
    <property type="protein sequence ID" value="EKO16879.1"/>
    <property type="molecule type" value="Genomic_DNA"/>
</dbReference>
<dbReference type="InterPro" id="IPR011256">
    <property type="entry name" value="Reg_factor_effector_dom_sf"/>
</dbReference>
<dbReference type="AlphaFoldDB" id="A0A0E2B6C7"/>
<reference evidence="2 3" key="1">
    <citation type="submission" date="2012-10" db="EMBL/GenBank/DDBJ databases">
        <authorList>
            <person name="Harkins D.M."/>
            <person name="Durkin A.S."/>
            <person name="Brinkac L.M."/>
            <person name="Selengut J.D."/>
            <person name="Sanka R."/>
            <person name="DePew J."/>
            <person name="Purushe J."/>
            <person name="Peacock S.J."/>
            <person name="Thaipadungpanit J."/>
            <person name="Wuthiekanun V.W."/>
            <person name="Day N.P."/>
            <person name="Vinetz J.M."/>
            <person name="Sutton G.G."/>
            <person name="Nelson W.C."/>
            <person name="Fouts D.E."/>
        </authorList>
    </citation>
    <scope>NUCLEOTIDE SEQUENCE [LARGE SCALE GENOMIC DNA]</scope>
    <source>
        <strain evidence="2 3">H1</strain>
    </source>
</reference>
<dbReference type="InterPro" id="IPR029442">
    <property type="entry name" value="GyrI-like"/>
</dbReference>
<dbReference type="PANTHER" id="PTHR15949">
    <property type="entry name" value="TESTIS-EXPRESSED PROTEIN 264"/>
    <property type="match status" value="1"/>
</dbReference>
<evidence type="ECO:0000313" key="2">
    <source>
        <dbReference type="EMBL" id="EKO16879.1"/>
    </source>
</evidence>
<dbReference type="SUPFAM" id="SSF55136">
    <property type="entry name" value="Probable bacterial effector-binding domain"/>
    <property type="match status" value="1"/>
</dbReference>
<name>A0A0E2B6C7_9LEPT</name>
<feature type="domain" description="AraC effector-binding" evidence="1">
    <location>
        <begin position="28"/>
        <end position="181"/>
    </location>
</feature>
<dbReference type="PANTHER" id="PTHR15949:SF3">
    <property type="entry name" value="TESTIS-EXPRESSED PROTEIN 264"/>
    <property type="match status" value="1"/>
</dbReference>
<proteinExistence type="predicted"/>
<protein>
    <submittedName>
        <fullName evidence="2">GyrI-like small molecule binding domain protein</fullName>
    </submittedName>
</protein>